<protein>
    <submittedName>
        <fullName evidence="3">Uncharacterized protein</fullName>
    </submittedName>
</protein>
<feature type="transmembrane region" description="Helical" evidence="2">
    <location>
        <begin position="5"/>
        <end position="24"/>
    </location>
</feature>
<evidence type="ECO:0000313" key="4">
    <source>
        <dbReference type="Proteomes" id="UP000472271"/>
    </source>
</evidence>
<sequence>MFIPAFIYAPAFCILIIFLLLLTYFHFPSYLTVNFPFSFILSAFFFEMEGDRKVESGGEIKAERMKETAQLTTTEKQQKKQRNGGSFS</sequence>
<reference evidence="3" key="2">
    <citation type="submission" date="2025-08" db="UniProtKB">
        <authorList>
            <consortium name="Ensembl"/>
        </authorList>
    </citation>
    <scope>IDENTIFICATION</scope>
</reference>
<evidence type="ECO:0000256" key="2">
    <source>
        <dbReference type="SAM" id="Phobius"/>
    </source>
</evidence>
<dbReference type="Proteomes" id="UP000472271">
    <property type="component" value="Chromosome 1"/>
</dbReference>
<keyword evidence="4" id="KW-1185">Reference proteome</keyword>
<organism evidence="3 4">
    <name type="scientific">Sphaeramia orbicularis</name>
    <name type="common">orbiculate cardinalfish</name>
    <dbReference type="NCBI Taxonomy" id="375764"/>
    <lineage>
        <taxon>Eukaryota</taxon>
        <taxon>Metazoa</taxon>
        <taxon>Chordata</taxon>
        <taxon>Craniata</taxon>
        <taxon>Vertebrata</taxon>
        <taxon>Euteleostomi</taxon>
        <taxon>Actinopterygii</taxon>
        <taxon>Neopterygii</taxon>
        <taxon>Teleostei</taxon>
        <taxon>Neoteleostei</taxon>
        <taxon>Acanthomorphata</taxon>
        <taxon>Gobiaria</taxon>
        <taxon>Kurtiformes</taxon>
        <taxon>Apogonoidei</taxon>
        <taxon>Apogonidae</taxon>
        <taxon>Apogoninae</taxon>
        <taxon>Sphaeramia</taxon>
    </lineage>
</organism>
<reference evidence="3" key="3">
    <citation type="submission" date="2025-09" db="UniProtKB">
        <authorList>
            <consortium name="Ensembl"/>
        </authorList>
    </citation>
    <scope>IDENTIFICATION</scope>
</reference>
<keyword evidence="2" id="KW-0472">Membrane</keyword>
<keyword evidence="2" id="KW-0812">Transmembrane</keyword>
<reference evidence="3" key="1">
    <citation type="submission" date="2019-06" db="EMBL/GenBank/DDBJ databases">
        <authorList>
            <consortium name="Wellcome Sanger Institute Data Sharing"/>
        </authorList>
    </citation>
    <scope>NUCLEOTIDE SEQUENCE [LARGE SCALE GENOMIC DNA]</scope>
</reference>
<evidence type="ECO:0000313" key="3">
    <source>
        <dbReference type="Ensembl" id="ENSSORP00005021278.1"/>
    </source>
</evidence>
<dbReference type="InParanoid" id="A0A672ZYA6"/>
<feature type="region of interest" description="Disordered" evidence="1">
    <location>
        <begin position="65"/>
        <end position="88"/>
    </location>
</feature>
<name>A0A672ZYA6_9TELE</name>
<dbReference type="Ensembl" id="ENSSORT00005021918.1">
    <property type="protein sequence ID" value="ENSSORP00005021278.1"/>
    <property type="gene ID" value="ENSSORG00005010405.1"/>
</dbReference>
<accession>A0A672ZYA6</accession>
<proteinExistence type="predicted"/>
<evidence type="ECO:0000256" key="1">
    <source>
        <dbReference type="SAM" id="MobiDB-lite"/>
    </source>
</evidence>
<dbReference type="AlphaFoldDB" id="A0A672ZYA6"/>
<keyword evidence="2" id="KW-1133">Transmembrane helix</keyword>